<dbReference type="PANTHER" id="PTHR11647:SF1">
    <property type="entry name" value="COLLAPSIN RESPONSE MEDIATOR PROTEIN"/>
    <property type="match status" value="1"/>
</dbReference>
<dbReference type="Proteomes" id="UP000182190">
    <property type="component" value="Unassembled WGS sequence"/>
</dbReference>
<organism evidence="2 3">
    <name type="scientific">Planktothrix paucivesiculata PCC 9631</name>
    <dbReference type="NCBI Taxonomy" id="671071"/>
    <lineage>
        <taxon>Bacteria</taxon>
        <taxon>Bacillati</taxon>
        <taxon>Cyanobacteriota</taxon>
        <taxon>Cyanophyceae</taxon>
        <taxon>Oscillatoriophycideae</taxon>
        <taxon>Oscillatoriales</taxon>
        <taxon>Microcoleaceae</taxon>
        <taxon>Planktothrix</taxon>
    </lineage>
</organism>
<comment type="caution">
    <text evidence="2">The sequence shown here is derived from an EMBL/GenBank/DDBJ whole genome shotgun (WGS) entry which is preliminary data.</text>
</comment>
<evidence type="ECO:0000313" key="3">
    <source>
        <dbReference type="Proteomes" id="UP000182190"/>
    </source>
</evidence>
<reference evidence="2" key="1">
    <citation type="submission" date="2019-10" db="EMBL/GenBank/DDBJ databases">
        <authorList>
            <consortium name="Genoscope - CEA"/>
            <person name="William W."/>
        </authorList>
    </citation>
    <scope>NUCLEOTIDE SEQUENCE [LARGE SCALE GENOMIC DNA]</scope>
    <source>
        <strain evidence="2">BBR_PRJEB10994</strain>
    </source>
</reference>
<accession>A0A7Z9C1A0</accession>
<dbReference type="Gene3D" id="3.20.20.140">
    <property type="entry name" value="Metal-dependent hydrolases"/>
    <property type="match status" value="1"/>
</dbReference>
<keyword evidence="3" id="KW-1185">Reference proteome</keyword>
<proteinExistence type="predicted"/>
<gene>
    <name evidence="2" type="ORF">PL9631_940058</name>
</gene>
<dbReference type="SUPFAM" id="SSF51556">
    <property type="entry name" value="Metallo-dependent hydrolases"/>
    <property type="match status" value="1"/>
</dbReference>
<dbReference type="InterPro" id="IPR050378">
    <property type="entry name" value="Metallo-dep_Hydrolases_sf"/>
</dbReference>
<dbReference type="Pfam" id="PF07969">
    <property type="entry name" value="Amidohydro_3"/>
    <property type="match status" value="1"/>
</dbReference>
<dbReference type="GO" id="GO:0005829">
    <property type="term" value="C:cytosol"/>
    <property type="evidence" value="ECO:0007669"/>
    <property type="project" value="TreeGrafter"/>
</dbReference>
<evidence type="ECO:0000313" key="2">
    <source>
        <dbReference type="EMBL" id="VXD25253.1"/>
    </source>
</evidence>
<feature type="domain" description="Amidohydrolase 3" evidence="1">
    <location>
        <begin position="52"/>
        <end position="204"/>
    </location>
</feature>
<dbReference type="EMBL" id="CZCS02000239">
    <property type="protein sequence ID" value="VXD25253.1"/>
    <property type="molecule type" value="Genomic_DNA"/>
</dbReference>
<dbReference type="GO" id="GO:0016812">
    <property type="term" value="F:hydrolase activity, acting on carbon-nitrogen (but not peptide) bonds, in cyclic amides"/>
    <property type="evidence" value="ECO:0007669"/>
    <property type="project" value="TreeGrafter"/>
</dbReference>
<dbReference type="InterPro" id="IPR032466">
    <property type="entry name" value="Metal_Hydrolase"/>
</dbReference>
<dbReference type="InterPro" id="IPR011059">
    <property type="entry name" value="Metal-dep_hydrolase_composite"/>
</dbReference>
<dbReference type="AlphaFoldDB" id="A0A7Z9C1A0"/>
<dbReference type="InterPro" id="IPR013108">
    <property type="entry name" value="Amidohydro_3"/>
</dbReference>
<dbReference type="SUPFAM" id="SSF51338">
    <property type="entry name" value="Composite domain of metallo-dependent hydrolases"/>
    <property type="match status" value="1"/>
</dbReference>
<protein>
    <recommendedName>
        <fullName evidence="1">Amidohydrolase 3 domain-containing protein</fullName>
    </recommendedName>
</protein>
<dbReference type="RefSeq" id="WP_083622439.1">
    <property type="nucleotide sequence ID" value="NZ_LR735021.1"/>
</dbReference>
<dbReference type="PANTHER" id="PTHR11647">
    <property type="entry name" value="HYDRANTOINASE/DIHYDROPYRIMIDINASE FAMILY MEMBER"/>
    <property type="match status" value="1"/>
</dbReference>
<dbReference type="OrthoDB" id="9802793at2"/>
<name>A0A7Z9C1A0_9CYAN</name>
<evidence type="ECO:0000259" key="1">
    <source>
        <dbReference type="Pfam" id="PF07969"/>
    </source>
</evidence>
<sequence length="577" mass="64680">MLDLLIQNGLIFDGLGSAPMRGDIGIEKGKIVAMALAACQGIASSLPPNAHQIIDASGLWVTPGFIDIHTHYDLELEIAPGLSESVRHGVTSVVIGNCSLSVAVGQPQMLADIFQRVETLSHKLIEKWLKQSVSWQTPAEYLKHLKQLKLGANVAPLLGHSALRAHVMGLERSLTVQPSETELKTMQQIATNALDAGFIGISIDMFPWHRMSGEWRGCTIPSQHAKLPEYAMLADLCRERDLVFQVTPNLQRLASFLDILRMGSGIGQKPLRLTVLSALDAVHDRKLWRIFSPLLYFWNHILKGNVRFQTLTEPFTIYSDGSVTPLFEEFPTGAQLNSCNSRQERQTLWDSETFRRQFRQEWLNNWRKSFHRQLDLMEIVRCPETSWQGLSFAEIAAQKHQEPVDLFIEALRKYDTDLRWVATGANDRLAPRLALMQHPYILPGFTDAGAHVRNLGYYDGALSLLKQAVTTEFLTPEKAIARVTGEPARWFRLDTGVLKVGAQADLLLLNPQALNQPISPQVEILDPILDGEPRMVKRGSEEIVEAVYIKGIQVVNRGQVREILGRERLGTLLSPSY</sequence>